<evidence type="ECO:0000313" key="2">
    <source>
        <dbReference type="Proteomes" id="UP000261811"/>
    </source>
</evidence>
<dbReference type="AlphaFoldDB" id="A0A372JQK6"/>
<comment type="caution">
    <text evidence="1">The sequence shown here is derived from an EMBL/GenBank/DDBJ whole genome shotgun (WGS) entry which is preliminary data.</text>
</comment>
<dbReference type="PROSITE" id="PS51257">
    <property type="entry name" value="PROKAR_LIPOPROTEIN"/>
    <property type="match status" value="1"/>
</dbReference>
<gene>
    <name evidence="1" type="ORF">DZF91_10650</name>
</gene>
<dbReference type="Proteomes" id="UP000261811">
    <property type="component" value="Unassembled WGS sequence"/>
</dbReference>
<evidence type="ECO:0008006" key="3">
    <source>
        <dbReference type="Google" id="ProtNLM"/>
    </source>
</evidence>
<evidence type="ECO:0000313" key="1">
    <source>
        <dbReference type="EMBL" id="RFU41628.1"/>
    </source>
</evidence>
<organism evidence="1 2">
    <name type="scientific">Actinomadura logoneensis</name>
    <dbReference type="NCBI Taxonomy" id="2293572"/>
    <lineage>
        <taxon>Bacteria</taxon>
        <taxon>Bacillati</taxon>
        <taxon>Actinomycetota</taxon>
        <taxon>Actinomycetes</taxon>
        <taxon>Streptosporangiales</taxon>
        <taxon>Thermomonosporaceae</taxon>
        <taxon>Actinomadura</taxon>
    </lineage>
</organism>
<name>A0A372JQK6_9ACTN</name>
<keyword evidence="2" id="KW-1185">Reference proteome</keyword>
<reference evidence="1 2" key="1">
    <citation type="submission" date="2018-08" db="EMBL/GenBank/DDBJ databases">
        <title>Actinomadura jelena sp. nov., a novel Actinomycete isolated from soil in Chad.</title>
        <authorList>
            <person name="Shi L."/>
        </authorList>
    </citation>
    <scope>NUCLEOTIDE SEQUENCE [LARGE SCALE GENOMIC DNA]</scope>
    <source>
        <strain evidence="1 2">NEAU-G17</strain>
    </source>
</reference>
<proteinExistence type="predicted"/>
<sequence>MRCGLLSSLGVLCAVLVAGCSEHHGRGSDLPSASDAERHALAEFRGWLRNRTTTQVTSRYDIYPTGRSQAGSVDVSSGGVLDFRTRTGRITGVSNSVGADGVRRTDRIDMIYMGRDRYELIPVQDRNDFGGRGKPWRVRDNDDWDVWTPYESSVGYVHDLGAARTQFRAAHRFVGMLDVTTGRTLVTSPEARCADPVLTVTLFIDDRTGKLIRYDRHVRYPARAADHAAGGSPGTGGSSLLEAYSNFGTTMTSPVPPRASLLAPRFGTSPGAKTFKYTITATPRPRGC</sequence>
<dbReference type="EMBL" id="QURH01000199">
    <property type="protein sequence ID" value="RFU41628.1"/>
    <property type="molecule type" value="Genomic_DNA"/>
</dbReference>
<accession>A0A372JQK6</accession>
<protein>
    <recommendedName>
        <fullName evidence="3">Lipoprotein</fullName>
    </recommendedName>
</protein>